<feature type="region of interest" description="Disordered" evidence="1">
    <location>
        <begin position="223"/>
        <end position="262"/>
    </location>
</feature>
<accession>A0ABP4CAD1</accession>
<organism evidence="4 5">
    <name type="scientific">Kribbella koreensis</name>
    <dbReference type="NCBI Taxonomy" id="57909"/>
    <lineage>
        <taxon>Bacteria</taxon>
        <taxon>Bacillati</taxon>
        <taxon>Actinomycetota</taxon>
        <taxon>Actinomycetes</taxon>
        <taxon>Propionibacteriales</taxon>
        <taxon>Kribbellaceae</taxon>
        <taxon>Kribbella</taxon>
    </lineage>
</organism>
<keyword evidence="2" id="KW-0812">Transmembrane</keyword>
<dbReference type="RefSeq" id="WP_343983748.1">
    <property type="nucleotide sequence ID" value="NZ_BAAAHK010000024.1"/>
</dbReference>
<name>A0ABP4CAD1_9ACTN</name>
<feature type="compositionally biased region" description="Basic and acidic residues" evidence="1">
    <location>
        <begin position="223"/>
        <end position="239"/>
    </location>
</feature>
<dbReference type="InterPro" id="IPR025164">
    <property type="entry name" value="Toastrack_DUF4097"/>
</dbReference>
<proteinExistence type="predicted"/>
<protein>
    <recommendedName>
        <fullName evidence="3">DUF4097 domain-containing protein</fullName>
    </recommendedName>
</protein>
<evidence type="ECO:0000256" key="2">
    <source>
        <dbReference type="SAM" id="Phobius"/>
    </source>
</evidence>
<feature type="transmembrane region" description="Helical" evidence="2">
    <location>
        <begin position="18"/>
        <end position="35"/>
    </location>
</feature>
<keyword evidence="5" id="KW-1185">Reference proteome</keyword>
<evidence type="ECO:0000259" key="3">
    <source>
        <dbReference type="Pfam" id="PF13349"/>
    </source>
</evidence>
<keyword evidence="2" id="KW-0472">Membrane</keyword>
<dbReference type="Proteomes" id="UP001500542">
    <property type="component" value="Unassembled WGS sequence"/>
</dbReference>
<comment type="caution">
    <text evidence="4">The sequence shown here is derived from an EMBL/GenBank/DDBJ whole genome shotgun (WGS) entry which is preliminary data.</text>
</comment>
<keyword evidence="2" id="KW-1133">Transmembrane helix</keyword>
<dbReference type="EMBL" id="BAAAHK010000024">
    <property type="protein sequence ID" value="GAA0962839.1"/>
    <property type="molecule type" value="Genomic_DNA"/>
</dbReference>
<evidence type="ECO:0000313" key="4">
    <source>
        <dbReference type="EMBL" id="GAA0962839.1"/>
    </source>
</evidence>
<evidence type="ECO:0000256" key="1">
    <source>
        <dbReference type="SAM" id="MobiDB-lite"/>
    </source>
</evidence>
<evidence type="ECO:0000313" key="5">
    <source>
        <dbReference type="Proteomes" id="UP001500542"/>
    </source>
</evidence>
<feature type="domain" description="DUF4097" evidence="3">
    <location>
        <begin position="55"/>
        <end position="258"/>
    </location>
</feature>
<dbReference type="Pfam" id="PF13349">
    <property type="entry name" value="DUF4097"/>
    <property type="match status" value="1"/>
</dbReference>
<reference evidence="5" key="1">
    <citation type="journal article" date="2019" name="Int. J. Syst. Evol. Microbiol.">
        <title>The Global Catalogue of Microorganisms (GCM) 10K type strain sequencing project: providing services to taxonomists for standard genome sequencing and annotation.</title>
        <authorList>
            <consortium name="The Broad Institute Genomics Platform"/>
            <consortium name="The Broad Institute Genome Sequencing Center for Infectious Disease"/>
            <person name="Wu L."/>
            <person name="Ma J."/>
        </authorList>
    </citation>
    <scope>NUCLEOTIDE SEQUENCE [LARGE SCALE GENOMIC DNA]</scope>
    <source>
        <strain evidence="5">JCM 10977</strain>
    </source>
</reference>
<dbReference type="Gene3D" id="2.160.20.120">
    <property type="match status" value="1"/>
</dbReference>
<feature type="region of interest" description="Disordered" evidence="1">
    <location>
        <begin position="174"/>
        <end position="193"/>
    </location>
</feature>
<sequence length="262" mass="27215">MSDIEGRPASTMSPERRYGIAISVALILGGVYWALTSLSEDTKTSHQTYPVAGTALSINTSSTDLQVHSGDVKEITVDRKFERNALGSDPKDDYDNGKLEISDSGCGFLSFGCHTDYVVTVPKDLDVTIRTSSGDLKVVGLGGSTTLESSSGKIEAQGLSGSLTLESSSGDLEASGLSASSVTSKSSSGSVELSFTTAPTTVDVTTSSGDALVRLPEGVEAYKVDTDSKSGDENAEVKTDPAATRTIKVKSSSGDAVAEYDR</sequence>
<gene>
    <name evidence="4" type="ORF">GCM10009554_81410</name>
</gene>